<reference evidence="2" key="1">
    <citation type="submission" date="2017-08" db="EMBL/GenBank/DDBJ databases">
        <authorList>
            <person name="Polle J.E."/>
            <person name="Barry K."/>
            <person name="Cushman J."/>
            <person name="Schmutz J."/>
            <person name="Tran D."/>
            <person name="Hathwaick L.T."/>
            <person name="Yim W.C."/>
            <person name="Jenkins J."/>
            <person name="Mckie-Krisberg Z.M."/>
            <person name="Prochnik S."/>
            <person name="Lindquist E."/>
            <person name="Dockter R.B."/>
            <person name="Adam C."/>
            <person name="Molina H."/>
            <person name="Bunkerborg J."/>
            <person name="Jin E."/>
            <person name="Buchheim M."/>
            <person name="Magnuson J."/>
        </authorList>
    </citation>
    <scope>NUCLEOTIDE SEQUENCE</scope>
    <source>
        <strain evidence="2">CCAP 19/18</strain>
    </source>
</reference>
<dbReference type="Proteomes" id="UP000815325">
    <property type="component" value="Unassembled WGS sequence"/>
</dbReference>
<accession>A0ABQ7GE65</accession>
<keyword evidence="1" id="KW-0812">Transmembrane</keyword>
<keyword evidence="3" id="KW-1185">Reference proteome</keyword>
<name>A0ABQ7GE65_DUNSA</name>
<keyword evidence="1" id="KW-1133">Transmembrane helix</keyword>
<feature type="transmembrane region" description="Helical" evidence="1">
    <location>
        <begin position="79"/>
        <end position="99"/>
    </location>
</feature>
<dbReference type="EMBL" id="MU069845">
    <property type="protein sequence ID" value="KAF5832857.1"/>
    <property type="molecule type" value="Genomic_DNA"/>
</dbReference>
<evidence type="ECO:0000313" key="3">
    <source>
        <dbReference type="Proteomes" id="UP000815325"/>
    </source>
</evidence>
<keyword evidence="1" id="KW-0472">Membrane</keyword>
<evidence type="ECO:0008006" key="4">
    <source>
        <dbReference type="Google" id="ProtNLM"/>
    </source>
</evidence>
<gene>
    <name evidence="2" type="ORF">DUNSADRAFT_11159</name>
</gene>
<sequence length="101" mass="11021">MLQKEGAYAQGLDPSTLTRGPYPDEGGAICSSSFFAIICILTTKGRFKIKCKQGQGVFCQACSPCLPIHKLSSLPHIALSFRVCQFPLSIGIYIIVIYIHL</sequence>
<evidence type="ECO:0000256" key="1">
    <source>
        <dbReference type="SAM" id="Phobius"/>
    </source>
</evidence>
<protein>
    <recommendedName>
        <fullName evidence="4">Encoded protein</fullName>
    </recommendedName>
</protein>
<comment type="caution">
    <text evidence="2">The sequence shown here is derived from an EMBL/GenBank/DDBJ whole genome shotgun (WGS) entry which is preliminary data.</text>
</comment>
<organism evidence="2 3">
    <name type="scientific">Dunaliella salina</name>
    <name type="common">Green alga</name>
    <name type="synonym">Protococcus salinus</name>
    <dbReference type="NCBI Taxonomy" id="3046"/>
    <lineage>
        <taxon>Eukaryota</taxon>
        <taxon>Viridiplantae</taxon>
        <taxon>Chlorophyta</taxon>
        <taxon>core chlorophytes</taxon>
        <taxon>Chlorophyceae</taxon>
        <taxon>CS clade</taxon>
        <taxon>Chlamydomonadales</taxon>
        <taxon>Dunaliellaceae</taxon>
        <taxon>Dunaliella</taxon>
    </lineage>
</organism>
<proteinExistence type="predicted"/>
<evidence type="ECO:0000313" key="2">
    <source>
        <dbReference type="EMBL" id="KAF5832857.1"/>
    </source>
</evidence>